<evidence type="ECO:0000313" key="3">
    <source>
        <dbReference type="Proteomes" id="UP000553632"/>
    </source>
</evidence>
<dbReference type="AlphaFoldDB" id="A0A7J6UG95"/>
<evidence type="ECO:0000313" key="2">
    <source>
        <dbReference type="EMBL" id="KAF4756205.1"/>
    </source>
</evidence>
<comment type="caution">
    <text evidence="2">The sequence shown here is derived from an EMBL/GenBank/DDBJ whole genome shotgun (WGS) entry which is preliminary data.</text>
</comment>
<dbReference type="Proteomes" id="UP000553632">
    <property type="component" value="Unassembled WGS sequence"/>
</dbReference>
<gene>
    <name evidence="2" type="ORF">FOZ63_001689</name>
</gene>
<reference evidence="2 3" key="1">
    <citation type="submission" date="2020-04" db="EMBL/GenBank/DDBJ databases">
        <title>Perkinsus olseni comparative genomics.</title>
        <authorList>
            <person name="Bogema D.R."/>
        </authorList>
    </citation>
    <scope>NUCLEOTIDE SEQUENCE [LARGE SCALE GENOMIC DNA]</scope>
    <source>
        <strain evidence="2 3">ATCC PRA-207</strain>
    </source>
</reference>
<organism evidence="2 3">
    <name type="scientific">Perkinsus olseni</name>
    <name type="common">Perkinsus atlanticus</name>
    <dbReference type="NCBI Taxonomy" id="32597"/>
    <lineage>
        <taxon>Eukaryota</taxon>
        <taxon>Sar</taxon>
        <taxon>Alveolata</taxon>
        <taxon>Perkinsozoa</taxon>
        <taxon>Perkinsea</taxon>
        <taxon>Perkinsida</taxon>
        <taxon>Perkinsidae</taxon>
        <taxon>Perkinsus</taxon>
    </lineage>
</organism>
<sequence>MLLRQWRGPRLASGLLKARCCATTATVEAPLHRGPEGIGSWETESPPPPPPPVQVYLNPICQQMDAKLRKLKTTEEILAAIITHRGVMFVQNLVTAVEMLATTVDDEAAGLVDVTKEGRYLMDQVMSAPVEEKQTRKNMLVNDLTRDPRYKLLLRDIGEFAENLDTRAIADVLGSLQSLGHRQF</sequence>
<evidence type="ECO:0000256" key="1">
    <source>
        <dbReference type="SAM" id="MobiDB-lite"/>
    </source>
</evidence>
<keyword evidence="3" id="KW-1185">Reference proteome</keyword>
<dbReference type="EMBL" id="JABANO010003834">
    <property type="protein sequence ID" value="KAF4756205.1"/>
    <property type="molecule type" value="Genomic_DNA"/>
</dbReference>
<feature type="non-terminal residue" evidence="2">
    <location>
        <position position="1"/>
    </location>
</feature>
<feature type="region of interest" description="Disordered" evidence="1">
    <location>
        <begin position="31"/>
        <end position="50"/>
    </location>
</feature>
<proteinExistence type="predicted"/>
<accession>A0A7J6UG95</accession>
<protein>
    <submittedName>
        <fullName evidence="2">Uncharacterized protein</fullName>
    </submittedName>
</protein>
<name>A0A7J6UG95_PEROL</name>